<dbReference type="PROSITE" id="PS00455">
    <property type="entry name" value="AMP_BINDING"/>
    <property type="match status" value="1"/>
</dbReference>
<organism evidence="1 2">
    <name type="scientific">Trichonephila inaurata madagascariensis</name>
    <dbReference type="NCBI Taxonomy" id="2747483"/>
    <lineage>
        <taxon>Eukaryota</taxon>
        <taxon>Metazoa</taxon>
        <taxon>Ecdysozoa</taxon>
        <taxon>Arthropoda</taxon>
        <taxon>Chelicerata</taxon>
        <taxon>Arachnida</taxon>
        <taxon>Araneae</taxon>
        <taxon>Araneomorphae</taxon>
        <taxon>Entelegynae</taxon>
        <taxon>Araneoidea</taxon>
        <taxon>Nephilidae</taxon>
        <taxon>Trichonephila</taxon>
        <taxon>Trichonephila inaurata</taxon>
    </lineage>
</organism>
<dbReference type="AlphaFoldDB" id="A0A8X6I3C3"/>
<comment type="caution">
    <text evidence="1">The sequence shown here is derived from an EMBL/GenBank/DDBJ whole genome shotgun (WGS) entry which is preliminary data.</text>
</comment>
<evidence type="ECO:0000313" key="2">
    <source>
        <dbReference type="Proteomes" id="UP000886998"/>
    </source>
</evidence>
<reference evidence="1" key="1">
    <citation type="submission" date="2020-08" db="EMBL/GenBank/DDBJ databases">
        <title>Multicomponent nature underlies the extraordinary mechanical properties of spider dragline silk.</title>
        <authorList>
            <person name="Kono N."/>
            <person name="Nakamura H."/>
            <person name="Mori M."/>
            <person name="Yoshida Y."/>
            <person name="Ohtoshi R."/>
            <person name="Malay A.D."/>
            <person name="Moran D.A.P."/>
            <person name="Tomita M."/>
            <person name="Numata K."/>
            <person name="Arakawa K."/>
        </authorList>
    </citation>
    <scope>NUCLEOTIDE SEQUENCE</scope>
</reference>
<feature type="non-terminal residue" evidence="1">
    <location>
        <position position="43"/>
    </location>
</feature>
<dbReference type="EMBL" id="BMAV01023978">
    <property type="protein sequence ID" value="GFS29118.1"/>
    <property type="molecule type" value="Genomic_DNA"/>
</dbReference>
<accession>A0A8X6I3C3</accession>
<dbReference type="Proteomes" id="UP000886998">
    <property type="component" value="Unassembled WGS sequence"/>
</dbReference>
<evidence type="ECO:0000313" key="1">
    <source>
        <dbReference type="EMBL" id="GFS29118.1"/>
    </source>
</evidence>
<gene>
    <name evidence="1" type="ORF">TNIN_131631</name>
</gene>
<dbReference type="OrthoDB" id="10253869at2759"/>
<name>A0A8X6I3C3_9ARAC</name>
<dbReference type="SUPFAM" id="SSF56801">
    <property type="entry name" value="Acetyl-CoA synthetase-like"/>
    <property type="match status" value="1"/>
</dbReference>
<protein>
    <submittedName>
        <fullName evidence="1">Uncharacterized protein</fullName>
    </submittedName>
</protein>
<sequence>MGVEDNGSLPPMRFEQVSVSHPRTIIYTSGSTGLLKALCMEVA</sequence>
<proteinExistence type="predicted"/>
<keyword evidence="2" id="KW-1185">Reference proteome</keyword>
<dbReference type="InterPro" id="IPR020845">
    <property type="entry name" value="AMP-binding_CS"/>
</dbReference>